<dbReference type="PRINTS" id="PR00081">
    <property type="entry name" value="GDHRDH"/>
</dbReference>
<dbReference type="CDD" id="cd05233">
    <property type="entry name" value="SDR_c"/>
    <property type="match status" value="1"/>
</dbReference>
<dbReference type="Gene3D" id="3.40.50.720">
    <property type="entry name" value="NAD(P)-binding Rossmann-like Domain"/>
    <property type="match status" value="1"/>
</dbReference>
<dbReference type="PANTHER" id="PTHR42760">
    <property type="entry name" value="SHORT-CHAIN DEHYDROGENASES/REDUCTASES FAMILY MEMBER"/>
    <property type="match status" value="1"/>
</dbReference>
<evidence type="ECO:0000313" key="3">
    <source>
        <dbReference type="Proteomes" id="UP000635316"/>
    </source>
</evidence>
<dbReference type="SUPFAM" id="SSF51735">
    <property type="entry name" value="NAD(P)-binding Rossmann-fold domains"/>
    <property type="match status" value="1"/>
</dbReference>
<dbReference type="RefSeq" id="WP_200239168.1">
    <property type="nucleotide sequence ID" value="NZ_JAENGP010000021.1"/>
</dbReference>
<accession>A0ABS1EHG7</accession>
<name>A0ABS1EHG7_9BURK</name>
<sequence>MTNKHIKQDNSKNFAAIVTGGSRGIGASITKSLVENGIPVYNLDISPPLDFSPAAHIQVDISNASQLQKVLKQVCESNNILYLINNAGVGGPLNLEDVSLDAFQRLTDINVRAAILCAQAVLPAMKAASFGRIINITSRSALGKEGRTIYSGTKAALIGMTRTWALELGRYGITVNAVGPGPIGTELFWRSNPKDSPKTQSIINEIPIKRIGEPEDVAAAVEYFISDKAGFVTGQTLFVCGGLTIGSTH</sequence>
<dbReference type="Proteomes" id="UP000635316">
    <property type="component" value="Unassembled WGS sequence"/>
</dbReference>
<gene>
    <name evidence="2" type="ORF">JHL22_14750</name>
</gene>
<dbReference type="Pfam" id="PF13561">
    <property type="entry name" value="adh_short_C2"/>
    <property type="match status" value="1"/>
</dbReference>
<evidence type="ECO:0000256" key="1">
    <source>
        <dbReference type="ARBA" id="ARBA00006484"/>
    </source>
</evidence>
<dbReference type="PANTHER" id="PTHR42760:SF40">
    <property type="entry name" value="3-OXOACYL-[ACYL-CARRIER-PROTEIN] REDUCTASE, CHLOROPLASTIC"/>
    <property type="match status" value="1"/>
</dbReference>
<dbReference type="InterPro" id="IPR036291">
    <property type="entry name" value="NAD(P)-bd_dom_sf"/>
</dbReference>
<keyword evidence="3" id="KW-1185">Reference proteome</keyword>
<dbReference type="EMBL" id="JAENGP010000021">
    <property type="protein sequence ID" value="MBK1782473.1"/>
    <property type="molecule type" value="Genomic_DNA"/>
</dbReference>
<comment type="similarity">
    <text evidence="1">Belongs to the short-chain dehydrogenases/reductases (SDR) family.</text>
</comment>
<proteinExistence type="inferred from homology"/>
<evidence type="ECO:0000313" key="2">
    <source>
        <dbReference type="EMBL" id="MBK1782473.1"/>
    </source>
</evidence>
<organism evidence="2 3">
    <name type="scientific">Advenella mandrilli</name>
    <dbReference type="NCBI Taxonomy" id="2800330"/>
    <lineage>
        <taxon>Bacteria</taxon>
        <taxon>Pseudomonadati</taxon>
        <taxon>Pseudomonadota</taxon>
        <taxon>Betaproteobacteria</taxon>
        <taxon>Burkholderiales</taxon>
        <taxon>Alcaligenaceae</taxon>
    </lineage>
</organism>
<protein>
    <submittedName>
        <fullName evidence="2">SDR family oxidoreductase</fullName>
    </submittedName>
</protein>
<dbReference type="InterPro" id="IPR002347">
    <property type="entry name" value="SDR_fam"/>
</dbReference>
<dbReference type="PRINTS" id="PR00080">
    <property type="entry name" value="SDRFAMILY"/>
</dbReference>
<comment type="caution">
    <text evidence="2">The sequence shown here is derived from an EMBL/GenBank/DDBJ whole genome shotgun (WGS) entry which is preliminary data.</text>
</comment>
<reference evidence="2 3" key="1">
    <citation type="submission" date="2020-12" db="EMBL/GenBank/DDBJ databases">
        <authorList>
            <person name="Lu T."/>
            <person name="Wang Q."/>
            <person name="Han X."/>
        </authorList>
    </citation>
    <scope>NUCLEOTIDE SEQUENCE [LARGE SCALE GENOMIC DNA]</scope>
    <source>
        <strain evidence="2 3">WQ 585</strain>
    </source>
</reference>